<sequence length="336" mass="37216">MRFEDLSTAAQVARIRRTAFAALADYPLEVARLRLLNHGFNTTYRVDTTDGRRFALRINVNSRRSPQNLAAEVAWLTALAADTDLWLPAPQPTRSGAMTTAVFSPDLGRSLPAVLFSWLPGSNVGDEATVEQMQAVGRATAVLHQHAEHWTLPPGAALPAIDSVLMDMPYRLGDDHPLLTDDGHAVIDEAFTRIQVHYDALLAGARRQPLHADLHFWNVNWFRGRLIVFDFDDSGVGVPAQDLGISVYYLRDNAAQEAALLHGYQQVRPLPSFTSEQYEAIVASRNLVLLNDIVTTTNAEFLAMLPRYVPNSVTKLRAYLDTGVFRHEVPGLIPAD</sequence>
<dbReference type="PANTHER" id="PTHR21064:SF6">
    <property type="entry name" value="AMINOGLYCOSIDE PHOSPHOTRANSFERASE DOMAIN-CONTAINING PROTEIN"/>
    <property type="match status" value="1"/>
</dbReference>
<dbReference type="EMBL" id="CAFBOL010000134">
    <property type="protein sequence ID" value="CAB5016129.1"/>
    <property type="molecule type" value="Genomic_DNA"/>
</dbReference>
<dbReference type="EMBL" id="CAESGF010000006">
    <property type="protein sequence ID" value="CAB4363603.1"/>
    <property type="molecule type" value="Genomic_DNA"/>
</dbReference>
<protein>
    <submittedName>
        <fullName evidence="5">Unannotated protein</fullName>
    </submittedName>
</protein>
<dbReference type="EMBL" id="CAFAAV010000091">
    <property type="protein sequence ID" value="CAB4820120.1"/>
    <property type="molecule type" value="Genomic_DNA"/>
</dbReference>
<gene>
    <name evidence="4" type="ORF">UFOPK2656_01308</name>
    <name evidence="5" type="ORF">UFOPK3099_01334</name>
    <name evidence="6" type="ORF">UFOPK3267_01194</name>
    <name evidence="7" type="ORF">UFOPK3651_01307</name>
    <name evidence="8" type="ORF">UFOPK3931_03089</name>
    <name evidence="3" type="ORF">UFOPK4189_01381</name>
</gene>
<evidence type="ECO:0000313" key="3">
    <source>
        <dbReference type="EMBL" id="CAB4363603.1"/>
    </source>
</evidence>
<dbReference type="EMBL" id="CAEZYF010000006">
    <property type="protein sequence ID" value="CAB4720588.1"/>
    <property type="molecule type" value="Genomic_DNA"/>
</dbReference>
<reference evidence="5" key="1">
    <citation type="submission" date="2020-05" db="EMBL/GenBank/DDBJ databases">
        <authorList>
            <person name="Chiriac C."/>
            <person name="Salcher M."/>
            <person name="Ghai R."/>
            <person name="Kavagutti S V."/>
        </authorList>
    </citation>
    <scope>NUCLEOTIDE SEQUENCE</scope>
</reference>
<dbReference type="InterPro" id="IPR050249">
    <property type="entry name" value="Pseudomonas-type_ThrB"/>
</dbReference>
<dbReference type="Pfam" id="PF01636">
    <property type="entry name" value="APH"/>
    <property type="match status" value="1"/>
</dbReference>
<dbReference type="Gene3D" id="3.90.1200.10">
    <property type="match status" value="1"/>
</dbReference>
<feature type="domain" description="Aminoglycoside phosphotransferase" evidence="2">
    <location>
        <begin position="34"/>
        <end position="267"/>
    </location>
</feature>
<evidence type="ECO:0000313" key="7">
    <source>
        <dbReference type="EMBL" id="CAB4928313.1"/>
    </source>
</evidence>
<accession>A0A6J6ZEE3</accession>
<name>A0A6J6ZEE3_9ZZZZ</name>
<dbReference type="EMBL" id="CAFBIY010000054">
    <property type="protein sequence ID" value="CAB4850460.1"/>
    <property type="molecule type" value="Genomic_DNA"/>
</dbReference>
<dbReference type="PANTHER" id="PTHR21064">
    <property type="entry name" value="AMINOGLYCOSIDE PHOSPHOTRANSFERASE DOMAIN-CONTAINING PROTEIN-RELATED"/>
    <property type="match status" value="1"/>
</dbReference>
<organism evidence="5">
    <name type="scientific">freshwater metagenome</name>
    <dbReference type="NCBI Taxonomy" id="449393"/>
    <lineage>
        <taxon>unclassified sequences</taxon>
        <taxon>metagenomes</taxon>
        <taxon>ecological metagenomes</taxon>
    </lineage>
</organism>
<evidence type="ECO:0000313" key="8">
    <source>
        <dbReference type="EMBL" id="CAB5016129.1"/>
    </source>
</evidence>
<evidence type="ECO:0000256" key="1">
    <source>
        <dbReference type="ARBA" id="ARBA00038240"/>
    </source>
</evidence>
<dbReference type="InterPro" id="IPR011009">
    <property type="entry name" value="Kinase-like_dom_sf"/>
</dbReference>
<evidence type="ECO:0000313" key="6">
    <source>
        <dbReference type="EMBL" id="CAB4850460.1"/>
    </source>
</evidence>
<dbReference type="GO" id="GO:0009088">
    <property type="term" value="P:threonine biosynthetic process"/>
    <property type="evidence" value="ECO:0007669"/>
    <property type="project" value="TreeGrafter"/>
</dbReference>
<evidence type="ECO:0000259" key="2">
    <source>
        <dbReference type="Pfam" id="PF01636"/>
    </source>
</evidence>
<dbReference type="SUPFAM" id="SSF56112">
    <property type="entry name" value="Protein kinase-like (PK-like)"/>
    <property type="match status" value="1"/>
</dbReference>
<dbReference type="AlphaFoldDB" id="A0A6J6ZEE3"/>
<evidence type="ECO:0000313" key="5">
    <source>
        <dbReference type="EMBL" id="CAB4820120.1"/>
    </source>
</evidence>
<proteinExistence type="inferred from homology"/>
<dbReference type="EMBL" id="CAFBMT010000006">
    <property type="protein sequence ID" value="CAB4928313.1"/>
    <property type="molecule type" value="Genomic_DNA"/>
</dbReference>
<evidence type="ECO:0000313" key="4">
    <source>
        <dbReference type="EMBL" id="CAB4720588.1"/>
    </source>
</evidence>
<dbReference type="InterPro" id="IPR002575">
    <property type="entry name" value="Aminoglycoside_PTrfase"/>
</dbReference>
<dbReference type="Gene3D" id="3.30.200.20">
    <property type="entry name" value="Phosphorylase Kinase, domain 1"/>
    <property type="match status" value="1"/>
</dbReference>
<dbReference type="GO" id="GO:0004413">
    <property type="term" value="F:homoserine kinase activity"/>
    <property type="evidence" value="ECO:0007669"/>
    <property type="project" value="TreeGrafter"/>
</dbReference>
<comment type="similarity">
    <text evidence="1">Belongs to the pseudomonas-type ThrB family.</text>
</comment>